<keyword evidence="22" id="KW-1185">Reference proteome</keyword>
<evidence type="ECO:0000256" key="12">
    <source>
        <dbReference type="ARBA" id="ARBA00023140"/>
    </source>
</evidence>
<comment type="catalytic activity">
    <reaction evidence="14">
        <text>(R)-carnitine + acetyl-CoA = O-acetyl-(R)-carnitine + CoA</text>
        <dbReference type="Rhea" id="RHEA:21136"/>
        <dbReference type="ChEBI" id="CHEBI:16347"/>
        <dbReference type="ChEBI" id="CHEBI:57287"/>
        <dbReference type="ChEBI" id="CHEBI:57288"/>
        <dbReference type="ChEBI" id="CHEBI:57589"/>
        <dbReference type="EC" id="2.3.1.7"/>
    </reaction>
</comment>
<evidence type="ECO:0000256" key="15">
    <source>
        <dbReference type="ARBA" id="ARBA00053195"/>
    </source>
</evidence>
<dbReference type="GO" id="GO:0005777">
    <property type="term" value="C:peroxisome"/>
    <property type="evidence" value="ECO:0007669"/>
    <property type="project" value="UniProtKB-SubCell"/>
</dbReference>
<keyword evidence="13 21" id="KW-0012">Acyltransferase</keyword>
<keyword evidence="10" id="KW-0496">Mitochondrion</keyword>
<dbReference type="GO" id="GO:0009437">
    <property type="term" value="P:carnitine metabolic process"/>
    <property type="evidence" value="ECO:0007669"/>
    <property type="project" value="TreeGrafter"/>
</dbReference>
<keyword evidence="4" id="KW-0813">Transport</keyword>
<dbReference type="GO" id="GO:0004092">
    <property type="term" value="F:carnitine O-acetyltransferase activity"/>
    <property type="evidence" value="ECO:0007669"/>
    <property type="project" value="UniProtKB-EC"/>
</dbReference>
<evidence type="ECO:0000256" key="2">
    <source>
        <dbReference type="ARBA" id="ARBA00004443"/>
    </source>
</evidence>
<feature type="domain" description="Choline/carnitine acyltransferase" evidence="20">
    <location>
        <begin position="33"/>
        <end position="590"/>
    </location>
</feature>
<dbReference type="AlphaFoldDB" id="A0A8E2AP26"/>
<name>A0A8E2AP26_9APHY</name>
<evidence type="ECO:0000256" key="18">
    <source>
        <dbReference type="PIRSR" id="PIRSR600542-1"/>
    </source>
</evidence>
<dbReference type="GO" id="GO:0005743">
    <property type="term" value="C:mitochondrial inner membrane"/>
    <property type="evidence" value="ECO:0007669"/>
    <property type="project" value="UniProtKB-SubCell"/>
</dbReference>
<organism evidence="21 22">
    <name type="scientific">Obba rivulosa</name>
    <dbReference type="NCBI Taxonomy" id="1052685"/>
    <lineage>
        <taxon>Eukaryota</taxon>
        <taxon>Fungi</taxon>
        <taxon>Dikarya</taxon>
        <taxon>Basidiomycota</taxon>
        <taxon>Agaricomycotina</taxon>
        <taxon>Agaricomycetes</taxon>
        <taxon>Polyporales</taxon>
        <taxon>Gelatoporiaceae</taxon>
        <taxon>Obba</taxon>
    </lineage>
</organism>
<comment type="similarity">
    <text evidence="3">Belongs to the carnitine/choline acetyltransferase family.</text>
</comment>
<comment type="function">
    <text evidence="15">Carnitine acetylase is specific for short chain fatty acids. Carnitine acetylase seems to affect the flux through the pyruvate dehydrogenase complex. It may be involved as well in the transport of acetyl-CoA into mitochondria.</text>
</comment>
<keyword evidence="9" id="KW-0443">Lipid metabolism</keyword>
<reference evidence="21 22" key="1">
    <citation type="submission" date="2016-07" db="EMBL/GenBank/DDBJ databases">
        <title>Draft genome of the white-rot fungus Obba rivulosa 3A-2.</title>
        <authorList>
            <consortium name="DOE Joint Genome Institute"/>
            <person name="Miettinen O."/>
            <person name="Riley R."/>
            <person name="Acob R."/>
            <person name="Barry K."/>
            <person name="Cullen D."/>
            <person name="De Vries R."/>
            <person name="Hainaut M."/>
            <person name="Hatakka A."/>
            <person name="Henrissat B."/>
            <person name="Hilden K."/>
            <person name="Kuo R."/>
            <person name="Labutti K."/>
            <person name="Lipzen A."/>
            <person name="Makela M.R."/>
            <person name="Sandor L."/>
            <person name="Spatafora J.W."/>
            <person name="Grigoriev I.V."/>
            <person name="Hibbett D.S."/>
        </authorList>
    </citation>
    <scope>NUCLEOTIDE SEQUENCE [LARGE SCALE GENOMIC DNA]</scope>
    <source>
        <strain evidence="21 22">3A-2</strain>
    </source>
</reference>
<gene>
    <name evidence="21" type="ORF">OBBRIDRAFT_797874</name>
</gene>
<evidence type="ECO:0000256" key="13">
    <source>
        <dbReference type="ARBA" id="ARBA00023315"/>
    </source>
</evidence>
<evidence type="ECO:0000256" key="19">
    <source>
        <dbReference type="SAM" id="MobiDB-lite"/>
    </source>
</evidence>
<proteinExistence type="inferred from homology"/>
<evidence type="ECO:0000256" key="11">
    <source>
        <dbReference type="ARBA" id="ARBA00023136"/>
    </source>
</evidence>
<keyword evidence="5 21" id="KW-0808">Transferase</keyword>
<dbReference type="PANTHER" id="PTHR22589">
    <property type="entry name" value="CARNITINE O-ACYLTRANSFERASE"/>
    <property type="match status" value="1"/>
</dbReference>
<dbReference type="FunFam" id="3.30.559.70:FF:000007">
    <property type="entry name" value="Carnitine O-acetyltransferase, mitochondrial"/>
    <property type="match status" value="1"/>
</dbReference>
<dbReference type="InterPro" id="IPR042231">
    <property type="entry name" value="Cho/carn_acyl_trans_2"/>
</dbReference>
<dbReference type="PANTHER" id="PTHR22589:SF103">
    <property type="entry name" value="CARNITINE O-ACETYL-TRANSFERASE, ISOFORM A-RELATED"/>
    <property type="match status" value="1"/>
</dbReference>
<keyword evidence="7" id="KW-0276">Fatty acid metabolism</keyword>
<keyword evidence="6" id="KW-0999">Mitochondrion inner membrane</keyword>
<feature type="active site" description="Proton acceptor" evidence="18">
    <location>
        <position position="324"/>
    </location>
</feature>
<evidence type="ECO:0000256" key="9">
    <source>
        <dbReference type="ARBA" id="ARBA00023098"/>
    </source>
</evidence>
<keyword evidence="11" id="KW-0472">Membrane</keyword>
<dbReference type="InterPro" id="IPR039551">
    <property type="entry name" value="Cho/carn_acyl_trans"/>
</dbReference>
<dbReference type="Pfam" id="PF00755">
    <property type="entry name" value="Carn_acyltransf"/>
    <property type="match status" value="1"/>
</dbReference>
<evidence type="ECO:0000256" key="8">
    <source>
        <dbReference type="ARBA" id="ARBA00022946"/>
    </source>
</evidence>
<evidence type="ECO:0000256" key="10">
    <source>
        <dbReference type="ARBA" id="ARBA00023128"/>
    </source>
</evidence>
<evidence type="ECO:0000256" key="5">
    <source>
        <dbReference type="ARBA" id="ARBA00022679"/>
    </source>
</evidence>
<dbReference type="InterPro" id="IPR023213">
    <property type="entry name" value="CAT-like_dom_sf"/>
</dbReference>
<dbReference type="EC" id="2.3.1.7" evidence="16"/>
<evidence type="ECO:0000256" key="17">
    <source>
        <dbReference type="ARBA" id="ARBA00073438"/>
    </source>
</evidence>
<dbReference type="Proteomes" id="UP000250043">
    <property type="component" value="Unassembled WGS sequence"/>
</dbReference>
<sequence length="617" mass="69641">MSRPKRAEAVPSGYSEDPSAGPMLRFEASLPRLPVPPLSSTAAKYLETVQPHLTPEQFSATQAAVQSFLDSEQSKVLQARLEERARDPNVNNWLADWWNEVAYMGYRDPVVVNVSYFYVHVDDKHRPSQAKRAAHLVKATLPFRHLVESKQLEPEKVRVPLAMDSYKWLFHSSRYPTKPSDTARKFDPWTHNHVVFVRKNKFFQVPLADENGRELSAAELEAQIEKVIAMAGEEKAAPVGALTSENRDTWTNAREALLATSPWNAASLEAIESAMIIICLDDSRPVTREDLSWQCWVGDGRNRFFDKHQLIVFENGKSGFLGEHSCMDGTPTLRMNEFVIGSLEAGKIDLGPAWTPEAGKSLQPPKELTFVLDSTTREYITQAEKAFDELVGKHDLHVLHYEGYGKELIKKFKASPDAWAQMVKQLAFHKMFARPGVCYESAQTRKFQLGRTEVIRSASNQSKAWAEAMLDPSESDENRVALFRKAMARHVQYAAWAADGQGVDRHLFGLKKVLRDGEPLPEIYKDEAFAKTSHWELSTSNLSSPYLSGWGYGEVVPDGYGLSYSIGDDHIRWTITSLKRRTAELKHYLAEAATETWHMMERAAAAEAKKTDEKAKL</sequence>
<evidence type="ECO:0000313" key="22">
    <source>
        <dbReference type="Proteomes" id="UP000250043"/>
    </source>
</evidence>
<dbReference type="OrthoDB" id="240216at2759"/>
<comment type="subcellular location">
    <subcellularLocation>
        <location evidence="2">Mitochondrion inner membrane</location>
        <topology evidence="2">Peripheral membrane protein</topology>
        <orientation evidence="2">Matrix side</orientation>
    </subcellularLocation>
    <subcellularLocation>
        <location evidence="1">Peroxisome</location>
    </subcellularLocation>
</comment>
<feature type="region of interest" description="Disordered" evidence="19">
    <location>
        <begin position="1"/>
        <end position="22"/>
    </location>
</feature>
<keyword evidence="12" id="KW-0576">Peroxisome</keyword>
<dbReference type="GO" id="GO:0006631">
    <property type="term" value="P:fatty acid metabolic process"/>
    <property type="evidence" value="ECO:0007669"/>
    <property type="project" value="UniProtKB-KW"/>
</dbReference>
<evidence type="ECO:0000256" key="7">
    <source>
        <dbReference type="ARBA" id="ARBA00022832"/>
    </source>
</evidence>
<evidence type="ECO:0000256" key="14">
    <source>
        <dbReference type="ARBA" id="ARBA00052702"/>
    </source>
</evidence>
<dbReference type="Gene3D" id="3.30.559.10">
    <property type="entry name" value="Chloramphenicol acetyltransferase-like domain"/>
    <property type="match status" value="1"/>
</dbReference>
<accession>A0A8E2AP26</accession>
<protein>
    <recommendedName>
        <fullName evidence="17">Carnitine O-acetyltransferase, mitochondrial</fullName>
        <ecNumber evidence="16">2.3.1.7</ecNumber>
    </recommendedName>
</protein>
<dbReference type="Gene3D" id="3.30.559.70">
    <property type="entry name" value="Choline/Carnitine o-acyltransferase, domain 2"/>
    <property type="match status" value="1"/>
</dbReference>
<evidence type="ECO:0000256" key="1">
    <source>
        <dbReference type="ARBA" id="ARBA00004275"/>
    </source>
</evidence>
<evidence type="ECO:0000256" key="4">
    <source>
        <dbReference type="ARBA" id="ARBA00022448"/>
    </source>
</evidence>
<evidence type="ECO:0000313" key="21">
    <source>
        <dbReference type="EMBL" id="OCH85760.1"/>
    </source>
</evidence>
<dbReference type="SUPFAM" id="SSF52777">
    <property type="entry name" value="CoA-dependent acyltransferases"/>
    <property type="match status" value="2"/>
</dbReference>
<evidence type="ECO:0000259" key="20">
    <source>
        <dbReference type="Pfam" id="PF00755"/>
    </source>
</evidence>
<dbReference type="InterPro" id="IPR000542">
    <property type="entry name" value="Carn_acyl_trans"/>
</dbReference>
<evidence type="ECO:0000256" key="16">
    <source>
        <dbReference type="ARBA" id="ARBA00066910"/>
    </source>
</evidence>
<dbReference type="PROSITE" id="PS00439">
    <property type="entry name" value="ACYLTRANSF_C_1"/>
    <property type="match status" value="1"/>
</dbReference>
<evidence type="ECO:0000256" key="3">
    <source>
        <dbReference type="ARBA" id="ARBA00005232"/>
    </source>
</evidence>
<keyword evidence="8" id="KW-0809">Transit peptide</keyword>
<evidence type="ECO:0000256" key="6">
    <source>
        <dbReference type="ARBA" id="ARBA00022792"/>
    </source>
</evidence>
<dbReference type="EMBL" id="KV722565">
    <property type="protein sequence ID" value="OCH85760.1"/>
    <property type="molecule type" value="Genomic_DNA"/>
</dbReference>